<dbReference type="InterPro" id="IPR013783">
    <property type="entry name" value="Ig-like_fold"/>
</dbReference>
<dbReference type="InterPro" id="IPR038765">
    <property type="entry name" value="Papain-like_cys_pep_sf"/>
</dbReference>
<dbReference type="Pfam" id="PF00047">
    <property type="entry name" value="ig"/>
    <property type="match status" value="1"/>
</dbReference>
<dbReference type="PANTHER" id="PTHR11036:SF20">
    <property type="entry name" value="SEMAPHORIN-3G"/>
    <property type="match status" value="1"/>
</dbReference>
<gene>
    <name evidence="33" type="primary">BAP1</name>
</gene>
<feature type="active site" description="Nucleophile" evidence="27">
    <location>
        <position position="830"/>
    </location>
</feature>
<dbReference type="Proteomes" id="UP000694416">
    <property type="component" value="Unplaced"/>
</dbReference>
<dbReference type="GO" id="GO:0030335">
    <property type="term" value="P:positive regulation of cell migration"/>
    <property type="evidence" value="ECO:0007669"/>
    <property type="project" value="TreeGrafter"/>
</dbReference>
<evidence type="ECO:0000256" key="5">
    <source>
        <dbReference type="ARBA" id="ARBA00004613"/>
    </source>
</evidence>
<dbReference type="GO" id="GO:0071526">
    <property type="term" value="P:semaphorin-plexin signaling pathway"/>
    <property type="evidence" value="ECO:0007669"/>
    <property type="project" value="TreeGrafter"/>
</dbReference>
<feature type="compositionally biased region" description="Acidic residues" evidence="28">
    <location>
        <begin position="1134"/>
        <end position="1148"/>
    </location>
</feature>
<dbReference type="Gene3D" id="2.130.10.10">
    <property type="entry name" value="YVTN repeat-like/Quinoprotein amine dehydrogenase"/>
    <property type="match status" value="1"/>
</dbReference>
<feature type="chain" id="PRO_5033992823" description="ubiquitinyl hydrolase 1" evidence="29">
    <location>
        <begin position="23"/>
        <end position="1468"/>
    </location>
</feature>
<dbReference type="CDD" id="cd05871">
    <property type="entry name" value="Ig_Sema3"/>
    <property type="match status" value="1"/>
</dbReference>
<dbReference type="SMART" id="SM00630">
    <property type="entry name" value="Sema"/>
    <property type="match status" value="1"/>
</dbReference>
<comment type="caution">
    <text evidence="26">Lacks conserved residue(s) required for the propagation of feature annotation.</text>
</comment>
<keyword evidence="25" id="KW-0393">Immunoglobulin domain</keyword>
<dbReference type="GO" id="GO:0030215">
    <property type="term" value="F:semaphorin receptor binding"/>
    <property type="evidence" value="ECO:0007669"/>
    <property type="project" value="InterPro"/>
</dbReference>
<feature type="signal peptide" evidence="29">
    <location>
        <begin position="1"/>
        <end position="22"/>
    </location>
</feature>
<feature type="compositionally biased region" description="Basic and acidic residues" evidence="28">
    <location>
        <begin position="1338"/>
        <end position="1353"/>
    </location>
</feature>
<dbReference type="Ensembl" id="ENSPTET00000056116.1">
    <property type="protein sequence ID" value="ENSPTEP00000042070.1"/>
    <property type="gene ID" value="ENSPTEG00000038429.1"/>
</dbReference>
<keyword evidence="14 29" id="KW-0732">Signal</keyword>
<keyword evidence="24" id="KW-0539">Nucleus</keyword>
<dbReference type="GO" id="GO:0007411">
    <property type="term" value="P:axon guidance"/>
    <property type="evidence" value="ECO:0007669"/>
    <property type="project" value="TreeGrafter"/>
</dbReference>
<dbReference type="GO" id="GO:0006325">
    <property type="term" value="P:chromatin organization"/>
    <property type="evidence" value="ECO:0007669"/>
    <property type="project" value="UniProtKB-KW"/>
</dbReference>
<dbReference type="SUPFAM" id="SSF48726">
    <property type="entry name" value="Immunoglobulin"/>
    <property type="match status" value="1"/>
</dbReference>
<dbReference type="FunFam" id="2.130.10.10:FF:000015">
    <property type="entry name" value="Semaphorin 3B"/>
    <property type="match status" value="1"/>
</dbReference>
<evidence type="ECO:0000256" key="14">
    <source>
        <dbReference type="ARBA" id="ARBA00022729"/>
    </source>
</evidence>
<dbReference type="EC" id="3.4.19.12" evidence="27"/>
<dbReference type="GO" id="GO:0001755">
    <property type="term" value="P:neural crest cell migration"/>
    <property type="evidence" value="ECO:0007669"/>
    <property type="project" value="TreeGrafter"/>
</dbReference>
<accession>A0A8C9M103</accession>
<dbReference type="FunFam" id="3.40.532.10:FF:000002">
    <property type="entry name" value="Ubiquitin carboxyl-terminal hydrolase"/>
    <property type="match status" value="1"/>
</dbReference>
<name>A0A8C9M103_9PRIM</name>
<evidence type="ECO:0000256" key="7">
    <source>
        <dbReference type="ARBA" id="ARBA00009492"/>
    </source>
</evidence>
<keyword evidence="16 27" id="KW-0833">Ubl conjugation pathway</keyword>
<feature type="region of interest" description="Disordered" evidence="28">
    <location>
        <begin position="1202"/>
        <end position="1263"/>
    </location>
</feature>
<dbReference type="InterPro" id="IPR036352">
    <property type="entry name" value="Semap_dom_sf"/>
</dbReference>
<evidence type="ECO:0000256" key="19">
    <source>
        <dbReference type="ARBA" id="ARBA00022843"/>
    </source>
</evidence>
<dbReference type="InterPro" id="IPR036959">
    <property type="entry name" value="Peptidase_C12_UCH_sf"/>
</dbReference>
<evidence type="ECO:0000256" key="2">
    <source>
        <dbReference type="ARBA" id="ARBA00004123"/>
    </source>
</evidence>
<comment type="similarity">
    <text evidence="7">Belongs to the semaphorin family.</text>
</comment>
<feature type="domain" description="Sema" evidence="31">
    <location>
        <begin position="32"/>
        <end position="519"/>
    </location>
</feature>
<evidence type="ECO:0000256" key="10">
    <source>
        <dbReference type="ARBA" id="ARBA00022490"/>
    </source>
</evidence>
<dbReference type="Gene3D" id="1.20.58.860">
    <property type="match status" value="1"/>
</dbReference>
<evidence type="ECO:0000256" key="16">
    <source>
        <dbReference type="ARBA" id="ARBA00022786"/>
    </source>
</evidence>
<keyword evidence="21" id="KW-0175">Coiled coil</keyword>
<evidence type="ECO:0000256" key="28">
    <source>
        <dbReference type="SAM" id="MobiDB-lite"/>
    </source>
</evidence>
<evidence type="ECO:0000256" key="1">
    <source>
        <dbReference type="ARBA" id="ARBA00000707"/>
    </source>
</evidence>
<feature type="compositionally biased region" description="Low complexity" evidence="28">
    <location>
        <begin position="1071"/>
        <end position="1081"/>
    </location>
</feature>
<evidence type="ECO:0000256" key="23">
    <source>
        <dbReference type="ARBA" id="ARBA00023180"/>
    </source>
</evidence>
<evidence type="ECO:0000256" key="24">
    <source>
        <dbReference type="ARBA" id="ARBA00023242"/>
    </source>
</evidence>
<evidence type="ECO:0000259" key="31">
    <source>
        <dbReference type="PROSITE" id="PS51004"/>
    </source>
</evidence>
<sequence>MAPSAWAICWLLGGLLLHGGSSGPSPGPSVPRLRLSYRDLLSANRSAIFLGPRGSLNLQAMYLDEYRDRLFLGGLDALYSLRLDQAWPDPREVLWPPQPGQREECVQKGRDPLTECANFVRVLQPHNRTHLLACGTGAFQPTCALMTVGHRGEHVLHLEPGSVESGRGRCPHEPSRPFASTFVGGELYTGLTADFLGREAVIFRSGGPRPALRSDSDQSLLHDPRFVMAARIPENSDQDNDKVYFFFSETVPSPDGGSNYVTVSRVGRVCVNDAGGQRVLVNKWSTFLKARLVCSVPGPGGAETHFDQLEDVFLLWPKAGKSLEVYALFSTVSAVFQGFAICVYHMADIWEVFNGPFAHRDGPQHQWGPYVGKVPFPRPGVCPSKMTAQPGRPFGSTKDYPDEVLQFARAHPLMFWPVRPQHGRPVLVKTHLAQQLHQIVVDRVEAEDGTYDVIFLGTDSGSVLKVIALQAGGSAEPEEVVLEELQVFKVPTPITEMEISVKRQMLYVGSRLGVAQLRLHQCETYGTACAECCLARDPYCAWDGASCTHYRPSLGKRRFRRQDIWHGNPVLQCLGQSQEEEAVGLVAATTVYGTEHNSTFLECLPKSPQAAVHWLLQRPGDEGPDQVKMDERVLHTERGLLFRRLSRFDAGTYTCTTLEHGFSQTVVRLALVVIVASQLDNVFPPERKPEEPPAQGGLASTRPKAWYKDILQLIGFANLPRVDEYCERVWCRGTMECSGSFRSRSRGKQAKGLFTLLVEDFGVKGVQVEEIYDLQSKCQGPVYGFIFLFKWIEERRSRRKVSTLVDDTSVIDDDIVNNMFFAHQLIPNSCATHALLSVLLNCSNVDLGPTLSRMKDFTKGFSPESKGYAIGNAPELAKAHNSHARPEPRHLPEKQNGLSAVRTMEAFHFVSYVPITGRLFELDGLKVYPIDHGPWGEDEEWTDKARRVIMERIGLATAGEPYHDIRFNLMAVVPDRRIKYEARLHVLKVNRQTVLEALQQLIRVTQPELIQTHKSQESQLPEESKSASNKSPLVLEANRAPAATEGTHTDGAEEAAGSCAQAPSHSPPSKPKLVVKPPGSSLNGVPPNPTPIVQRLPAFLDNHNYAKSPMQEEEDLAAGVGRSRVPVRPPQQYSDDEDDYEDDEEDDVQNTNSAIRYKRKGTGKPGALSGSADGQLSVLQPNTINVLAEKLKESQKDLSIPLSIKTGSGAGSPAVAVPTHSQPSPTPSNESTDTASEIGSAFNSPLRSPIRSANPTRPSSPVTSHISKVLFGEDDSLLRVDCIRYNRAVRDLGPVISTGLLHLAEDGVLSPLALTEGGKGSLPSIRPIQGSQGSSSPVEKEVVEATDSREKTGLVRPGEPLSGEKYSPKELLALLKCVEAEIANYEACLKEEVEKRKKFKIDDQRRTHNYDEFICTFISMLAQEGMLANLVEQNISVRRRQGVSIGRLHKQRKPDRRKRSRPYKAKRQ</sequence>
<dbReference type="FunFam" id="1.20.58.860:FF:000002">
    <property type="entry name" value="Ubiquitin carboxyl-terminal hydrolase"/>
    <property type="match status" value="1"/>
</dbReference>
<feature type="domain" description="Ig-like" evidence="30">
    <location>
        <begin position="569"/>
        <end position="656"/>
    </location>
</feature>
<evidence type="ECO:0000259" key="32">
    <source>
        <dbReference type="PROSITE" id="PS52048"/>
    </source>
</evidence>
<feature type="region of interest" description="Disordered" evidence="28">
    <location>
        <begin position="1041"/>
        <end position="1090"/>
    </location>
</feature>
<evidence type="ECO:0000256" key="11">
    <source>
        <dbReference type="ARBA" id="ARBA00022525"/>
    </source>
</evidence>
<dbReference type="Gene3D" id="3.30.1680.10">
    <property type="entry name" value="ligand-binding face of the semaphorins, domain 2"/>
    <property type="match status" value="1"/>
</dbReference>
<dbReference type="GO" id="GO:0005576">
    <property type="term" value="C:extracellular region"/>
    <property type="evidence" value="ECO:0007669"/>
    <property type="project" value="UniProtKB-SubCell"/>
</dbReference>
<dbReference type="GO" id="GO:0005737">
    <property type="term" value="C:cytoplasm"/>
    <property type="evidence" value="ECO:0007669"/>
    <property type="project" value="UniProtKB-SubCell"/>
</dbReference>
<dbReference type="PROSITE" id="PS52048">
    <property type="entry name" value="UCH_DOMAIN"/>
    <property type="match status" value="1"/>
</dbReference>
<evidence type="ECO:0000256" key="21">
    <source>
        <dbReference type="ARBA" id="ARBA00023054"/>
    </source>
</evidence>
<dbReference type="SUPFAM" id="SSF103575">
    <property type="entry name" value="Plexin repeat"/>
    <property type="match status" value="1"/>
</dbReference>
<keyword evidence="17 27" id="KW-0378">Hydrolase</keyword>
<dbReference type="GO" id="GO:0006511">
    <property type="term" value="P:ubiquitin-dependent protein catabolic process"/>
    <property type="evidence" value="ECO:0007669"/>
    <property type="project" value="UniProtKB-UniRule"/>
</dbReference>
<comment type="catalytic activity">
    <reaction evidence="1 27">
        <text>Thiol-dependent hydrolysis of ester, thioester, amide, peptide and isopeptide bonds formed by the C-terminal Gly of ubiquitin (a 76-residue protein attached to proteins as an intracellular targeting signal).</text>
        <dbReference type="EC" id="3.4.19.12"/>
    </reaction>
</comment>
<keyword evidence="11" id="KW-0964">Secreted</keyword>
<evidence type="ECO:0000256" key="3">
    <source>
        <dbReference type="ARBA" id="ARBA00004286"/>
    </source>
</evidence>
<feature type="region of interest" description="Disordered" evidence="28">
    <location>
        <begin position="1111"/>
        <end position="1153"/>
    </location>
</feature>
<dbReference type="GO" id="GO:0045499">
    <property type="term" value="F:chemorepellent activity"/>
    <property type="evidence" value="ECO:0007669"/>
    <property type="project" value="TreeGrafter"/>
</dbReference>
<evidence type="ECO:0000256" key="27">
    <source>
        <dbReference type="PROSITE-ProRule" id="PRU01393"/>
    </source>
</evidence>
<proteinExistence type="inferred from homology"/>
<feature type="compositionally biased region" description="Polar residues" evidence="28">
    <location>
        <begin position="1013"/>
        <end position="1031"/>
    </location>
</feature>
<keyword evidence="12" id="KW-0597">Phosphoprotein</keyword>
<dbReference type="InterPro" id="IPR013151">
    <property type="entry name" value="Immunoglobulin_dom"/>
</dbReference>
<keyword evidence="20" id="KW-0156">Chromatin regulator</keyword>
<dbReference type="InterPro" id="IPR041507">
    <property type="entry name" value="UCH_C"/>
</dbReference>
<evidence type="ECO:0000256" key="17">
    <source>
        <dbReference type="ARBA" id="ARBA00022801"/>
    </source>
</evidence>
<dbReference type="GO" id="GO:0004843">
    <property type="term" value="F:cysteine-type deubiquitinase activity"/>
    <property type="evidence" value="ECO:0007669"/>
    <property type="project" value="UniProtKB-UniRule"/>
</dbReference>
<evidence type="ECO:0000313" key="34">
    <source>
        <dbReference type="Proteomes" id="UP000694416"/>
    </source>
</evidence>
<feature type="active site" description="Proton donor" evidence="27">
    <location>
        <position position="908"/>
    </location>
</feature>
<dbReference type="PANTHER" id="PTHR11036">
    <property type="entry name" value="SEMAPHORIN"/>
    <property type="match status" value="1"/>
</dbReference>
<evidence type="ECO:0000256" key="25">
    <source>
        <dbReference type="ARBA" id="ARBA00023319"/>
    </source>
</evidence>
<keyword evidence="23" id="KW-0325">Glycoprotein</keyword>
<evidence type="ECO:0000313" key="33">
    <source>
        <dbReference type="Ensembl" id="ENSPTEP00000042070.1"/>
    </source>
</evidence>
<reference evidence="33" key="2">
    <citation type="submission" date="2025-09" db="UniProtKB">
        <authorList>
            <consortium name="Ensembl"/>
        </authorList>
    </citation>
    <scope>IDENTIFICATION</scope>
</reference>
<dbReference type="GO" id="GO:0005634">
    <property type="term" value="C:nucleus"/>
    <property type="evidence" value="ECO:0007669"/>
    <property type="project" value="UniProtKB-SubCell"/>
</dbReference>
<dbReference type="GO" id="GO:0005694">
    <property type="term" value="C:chromosome"/>
    <property type="evidence" value="ECO:0007669"/>
    <property type="project" value="UniProtKB-SubCell"/>
</dbReference>
<dbReference type="Pfam" id="PF01088">
    <property type="entry name" value="Peptidase_C12"/>
    <property type="match status" value="1"/>
</dbReference>
<evidence type="ECO:0000256" key="22">
    <source>
        <dbReference type="ARBA" id="ARBA00023157"/>
    </source>
</evidence>
<keyword evidence="13 27" id="KW-0645">Protease</keyword>
<protein>
    <recommendedName>
        <fullName evidence="27">ubiquitinyl hydrolase 1</fullName>
        <ecNumber evidence="27">3.4.19.12</ecNumber>
    </recommendedName>
</protein>
<feature type="compositionally biased region" description="Polar residues" evidence="28">
    <location>
        <begin position="1219"/>
        <end position="1263"/>
    </location>
</feature>
<keyword evidence="9" id="KW-0217">Developmental protein</keyword>
<evidence type="ECO:0000256" key="13">
    <source>
        <dbReference type="ARBA" id="ARBA00022670"/>
    </source>
</evidence>
<dbReference type="SUPFAM" id="SSF54001">
    <property type="entry name" value="Cysteine proteinases"/>
    <property type="match status" value="1"/>
</dbReference>
<evidence type="ECO:0000256" key="26">
    <source>
        <dbReference type="PROSITE-ProRule" id="PRU00352"/>
    </source>
</evidence>
<feature type="domain" description="UCH catalytic" evidence="32">
    <location>
        <begin position="740"/>
        <end position="974"/>
    </location>
</feature>
<dbReference type="InterPro" id="IPR027231">
    <property type="entry name" value="Semaphorin"/>
</dbReference>
<evidence type="ECO:0000256" key="29">
    <source>
        <dbReference type="SAM" id="SignalP"/>
    </source>
</evidence>
<dbReference type="SMART" id="SM00423">
    <property type="entry name" value="PSI"/>
    <property type="match status" value="1"/>
</dbReference>
<evidence type="ECO:0000256" key="9">
    <source>
        <dbReference type="ARBA" id="ARBA00022473"/>
    </source>
</evidence>
<keyword evidence="15" id="KW-0221">Differentiation</keyword>
<dbReference type="InterPro" id="IPR001627">
    <property type="entry name" value="Semap_dom"/>
</dbReference>
<dbReference type="GO" id="GO:0010468">
    <property type="term" value="P:regulation of gene expression"/>
    <property type="evidence" value="ECO:0007669"/>
    <property type="project" value="UniProtKB-ARBA"/>
</dbReference>
<organism evidence="33 34">
    <name type="scientific">Piliocolobus tephrosceles</name>
    <name type="common">Ugandan red Colobus</name>
    <dbReference type="NCBI Taxonomy" id="591936"/>
    <lineage>
        <taxon>Eukaryota</taxon>
        <taxon>Metazoa</taxon>
        <taxon>Chordata</taxon>
        <taxon>Craniata</taxon>
        <taxon>Vertebrata</taxon>
        <taxon>Euteleostomi</taxon>
        <taxon>Mammalia</taxon>
        <taxon>Eutheria</taxon>
        <taxon>Euarchontoglires</taxon>
        <taxon>Primates</taxon>
        <taxon>Haplorrhini</taxon>
        <taxon>Catarrhini</taxon>
        <taxon>Cercopithecidae</taxon>
        <taxon>Colobinae</taxon>
        <taxon>Piliocolobus</taxon>
    </lineage>
</organism>
<dbReference type="GO" id="GO:0003682">
    <property type="term" value="F:chromatin binding"/>
    <property type="evidence" value="ECO:0007669"/>
    <property type="project" value="UniProtKB-ARBA"/>
</dbReference>
<evidence type="ECO:0000259" key="30">
    <source>
        <dbReference type="PROSITE" id="PS50835"/>
    </source>
</evidence>
<comment type="subcellular location">
    <subcellularLocation>
        <location evidence="3">Chromosome</location>
    </subcellularLocation>
    <subcellularLocation>
        <location evidence="4">Cytoplasm</location>
    </subcellularLocation>
    <subcellularLocation>
        <location evidence="2">Nucleus</location>
    </subcellularLocation>
    <subcellularLocation>
        <location evidence="5">Secreted</location>
    </subcellularLocation>
</comment>
<dbReference type="Gene3D" id="3.40.532.10">
    <property type="entry name" value="Peptidase C12, ubiquitin carboxyl-terminal hydrolase"/>
    <property type="match status" value="1"/>
</dbReference>
<dbReference type="PROSITE" id="PS50835">
    <property type="entry name" value="IG_LIKE"/>
    <property type="match status" value="1"/>
</dbReference>
<evidence type="ECO:0000256" key="12">
    <source>
        <dbReference type="ARBA" id="ARBA00022553"/>
    </source>
</evidence>
<feature type="region of interest" description="Disordered" evidence="28">
    <location>
        <begin position="1442"/>
        <end position="1468"/>
    </location>
</feature>
<comment type="similarity">
    <text evidence="6">Belongs to the peptidase C12 family. BAP1 subfamily.</text>
</comment>
<dbReference type="FunFam" id="2.60.40.10:FF:000030">
    <property type="entry name" value="Semaphorin 3F like"/>
    <property type="match status" value="1"/>
</dbReference>
<dbReference type="Pfam" id="PF01403">
    <property type="entry name" value="Sema"/>
    <property type="match status" value="1"/>
</dbReference>
<dbReference type="PROSITE" id="PS51004">
    <property type="entry name" value="SEMA"/>
    <property type="match status" value="1"/>
</dbReference>
<keyword evidence="22" id="KW-1015">Disulfide bond</keyword>
<dbReference type="InterPro" id="IPR036179">
    <property type="entry name" value="Ig-like_dom_sf"/>
</dbReference>
<feature type="region of interest" description="Disordered" evidence="28">
    <location>
        <begin position="1013"/>
        <end position="1032"/>
    </location>
</feature>
<reference evidence="33" key="1">
    <citation type="submission" date="2025-08" db="UniProtKB">
        <authorList>
            <consortium name="Ensembl"/>
        </authorList>
    </citation>
    <scope>IDENTIFICATION</scope>
</reference>
<evidence type="ECO:0000256" key="6">
    <source>
        <dbReference type="ARBA" id="ARBA00007182"/>
    </source>
</evidence>
<feature type="region of interest" description="Disordered" evidence="28">
    <location>
        <begin position="1319"/>
        <end position="1360"/>
    </location>
</feature>
<dbReference type="SUPFAM" id="SSF101912">
    <property type="entry name" value="Sema domain"/>
    <property type="match status" value="1"/>
</dbReference>
<dbReference type="Pfam" id="PF18031">
    <property type="entry name" value="UCH_C"/>
    <property type="match status" value="1"/>
</dbReference>
<keyword evidence="18 27" id="KW-0788">Thiol protease</keyword>
<dbReference type="CDD" id="cd09617">
    <property type="entry name" value="Peptidase_C12_UCH37_BAP1"/>
    <property type="match status" value="1"/>
</dbReference>
<keyword evidence="10" id="KW-0963">Cytoplasm</keyword>
<evidence type="ECO:0000256" key="8">
    <source>
        <dbReference type="ARBA" id="ARBA00022454"/>
    </source>
</evidence>
<dbReference type="PROSITE" id="PS52049">
    <property type="entry name" value="ULD"/>
    <property type="match status" value="1"/>
</dbReference>
<keyword evidence="19" id="KW-0832">Ubl conjugation</keyword>
<evidence type="ECO:0000256" key="4">
    <source>
        <dbReference type="ARBA" id="ARBA00004496"/>
    </source>
</evidence>
<keyword evidence="34" id="KW-1185">Reference proteome</keyword>
<dbReference type="InterPro" id="IPR001578">
    <property type="entry name" value="Peptidase_C12_UCH"/>
</dbReference>
<dbReference type="InterPro" id="IPR007110">
    <property type="entry name" value="Ig-like_dom"/>
</dbReference>
<evidence type="ECO:0000256" key="20">
    <source>
        <dbReference type="ARBA" id="ARBA00022853"/>
    </source>
</evidence>
<dbReference type="GO" id="GO:0005886">
    <property type="term" value="C:plasma membrane"/>
    <property type="evidence" value="ECO:0007669"/>
    <property type="project" value="TreeGrafter"/>
</dbReference>
<dbReference type="InterPro" id="IPR016201">
    <property type="entry name" value="PSI"/>
</dbReference>
<dbReference type="Gene3D" id="2.60.40.10">
    <property type="entry name" value="Immunoglobulins"/>
    <property type="match status" value="1"/>
</dbReference>
<feature type="site" description="Important for enzyme activity" evidence="27">
    <location>
        <position position="923"/>
    </location>
</feature>
<evidence type="ECO:0000256" key="15">
    <source>
        <dbReference type="ARBA" id="ARBA00022782"/>
    </source>
</evidence>
<dbReference type="InterPro" id="IPR015943">
    <property type="entry name" value="WD40/YVTN_repeat-like_dom_sf"/>
</dbReference>
<feature type="site" description="Transition state stabilizer" evidence="27">
    <location>
        <position position="824"/>
    </location>
</feature>
<keyword evidence="8" id="KW-0158">Chromosome</keyword>
<evidence type="ECO:0000256" key="18">
    <source>
        <dbReference type="ARBA" id="ARBA00022807"/>
    </source>
</evidence>